<dbReference type="PANTHER" id="PTHR37484:SF1">
    <property type="entry name" value="ROD SHAPE-DETERMINING PROTEIN MRED"/>
    <property type="match status" value="1"/>
</dbReference>
<keyword evidence="4 9" id="KW-0812">Transmembrane</keyword>
<proteinExistence type="inferred from homology"/>
<feature type="transmembrane region" description="Helical" evidence="9">
    <location>
        <begin position="51"/>
        <end position="74"/>
    </location>
</feature>
<keyword evidence="8" id="KW-0997">Cell inner membrane</keyword>
<gene>
    <name evidence="10" type="primary">mreD</name>
    <name evidence="10" type="ORF">F2Q65_02380</name>
</gene>
<comment type="similarity">
    <text evidence="2 8">Belongs to the MreD family.</text>
</comment>
<dbReference type="EMBL" id="VWXX01000002">
    <property type="protein sequence ID" value="KAA6187388.1"/>
    <property type="molecule type" value="Genomic_DNA"/>
</dbReference>
<dbReference type="NCBIfam" id="TIGR03426">
    <property type="entry name" value="shape_MreD"/>
    <property type="match status" value="1"/>
</dbReference>
<protein>
    <recommendedName>
        <fullName evidence="8">Rod shape-determining protein MreD</fullName>
    </recommendedName>
</protein>
<evidence type="ECO:0000256" key="2">
    <source>
        <dbReference type="ARBA" id="ARBA00007776"/>
    </source>
</evidence>
<name>A0A5M8FU89_9GAMM</name>
<evidence type="ECO:0000256" key="7">
    <source>
        <dbReference type="ARBA" id="ARBA00023136"/>
    </source>
</evidence>
<dbReference type="PIRSF" id="PIRSF018472">
    <property type="entry name" value="MreD_proteobac"/>
    <property type="match status" value="1"/>
</dbReference>
<evidence type="ECO:0000313" key="10">
    <source>
        <dbReference type="EMBL" id="KAA6187388.1"/>
    </source>
</evidence>
<dbReference type="OrthoDB" id="6647425at2"/>
<keyword evidence="11" id="KW-1185">Reference proteome</keyword>
<comment type="caution">
    <text evidence="10">The sequence shown here is derived from an EMBL/GenBank/DDBJ whole genome shotgun (WGS) entry which is preliminary data.</text>
</comment>
<dbReference type="AlphaFoldDB" id="A0A5M8FU89"/>
<feature type="transmembrane region" description="Helical" evidence="9">
    <location>
        <begin position="86"/>
        <end position="102"/>
    </location>
</feature>
<dbReference type="InterPro" id="IPR026034">
    <property type="entry name" value="MreD_proteobac"/>
</dbReference>
<keyword evidence="3 8" id="KW-1003">Cell membrane</keyword>
<keyword evidence="7 8" id="KW-0472">Membrane</keyword>
<evidence type="ECO:0000256" key="3">
    <source>
        <dbReference type="ARBA" id="ARBA00022475"/>
    </source>
</evidence>
<dbReference type="PANTHER" id="PTHR37484">
    <property type="entry name" value="ROD SHAPE-DETERMINING PROTEIN MRED"/>
    <property type="match status" value="1"/>
</dbReference>
<feature type="transmembrane region" description="Helical" evidence="9">
    <location>
        <begin position="146"/>
        <end position="165"/>
    </location>
</feature>
<evidence type="ECO:0000256" key="9">
    <source>
        <dbReference type="SAM" id="Phobius"/>
    </source>
</evidence>
<accession>A0A5M8FU89</accession>
<evidence type="ECO:0000256" key="5">
    <source>
        <dbReference type="ARBA" id="ARBA00022960"/>
    </source>
</evidence>
<dbReference type="GO" id="GO:0008360">
    <property type="term" value="P:regulation of cell shape"/>
    <property type="evidence" value="ECO:0007669"/>
    <property type="project" value="UniProtKB-UniRule"/>
</dbReference>
<dbReference type="Pfam" id="PF04093">
    <property type="entry name" value="MreD"/>
    <property type="match status" value="1"/>
</dbReference>
<evidence type="ECO:0000256" key="4">
    <source>
        <dbReference type="ARBA" id="ARBA00022692"/>
    </source>
</evidence>
<feature type="transmembrane region" description="Helical" evidence="9">
    <location>
        <begin position="23"/>
        <end position="44"/>
    </location>
</feature>
<feature type="transmembrane region" description="Helical" evidence="9">
    <location>
        <begin position="114"/>
        <end position="134"/>
    </location>
</feature>
<dbReference type="Proteomes" id="UP000322981">
    <property type="component" value="Unassembled WGS sequence"/>
</dbReference>
<evidence type="ECO:0000256" key="6">
    <source>
        <dbReference type="ARBA" id="ARBA00022989"/>
    </source>
</evidence>
<sequence length="179" mass="19813">MEPGGSCHRAGNAVSTRSGTARLAIVGSLLAALVLSILPLPWWAAPYRPQWVALVLIFWCFNAPDRVGVLWAFVTGIALDVLSGSLLGQHALGLSVIAYLALQLRRRVLPVPPWQQAITVWLLLLLERLLALWIHGVSGQPTPSLVYWAATIVGMLLWPWLWWLLRRLQARSGMELLDA</sequence>
<dbReference type="GO" id="GO:0005886">
    <property type="term" value="C:plasma membrane"/>
    <property type="evidence" value="ECO:0007669"/>
    <property type="project" value="UniProtKB-SubCell"/>
</dbReference>
<reference evidence="10 11" key="1">
    <citation type="submission" date="2019-09" db="EMBL/GenBank/DDBJ databases">
        <title>Whole-genome sequence of the purple sulfur bacterium Thiohalocapsa marina DSM 19078.</title>
        <authorList>
            <person name="Kyndt J.A."/>
            <person name="Meyer T.E."/>
        </authorList>
    </citation>
    <scope>NUCLEOTIDE SEQUENCE [LARGE SCALE GENOMIC DNA]</scope>
    <source>
        <strain evidence="10 11">DSM 19078</strain>
    </source>
</reference>
<evidence type="ECO:0000313" key="11">
    <source>
        <dbReference type="Proteomes" id="UP000322981"/>
    </source>
</evidence>
<dbReference type="InterPro" id="IPR007227">
    <property type="entry name" value="Cell_shape_determining_MreD"/>
</dbReference>
<keyword evidence="5 8" id="KW-0133">Cell shape</keyword>
<comment type="subcellular location">
    <subcellularLocation>
        <location evidence="8">Cell inner membrane</location>
    </subcellularLocation>
    <subcellularLocation>
        <location evidence="1">Cell membrane</location>
        <topology evidence="1">Multi-pass membrane protein</topology>
    </subcellularLocation>
</comment>
<comment type="function">
    <text evidence="8">Involved in formation of the rod shape of the cell. May also contribute to regulation of formation of penicillin-binding proteins.</text>
</comment>
<keyword evidence="6 9" id="KW-1133">Transmembrane helix</keyword>
<evidence type="ECO:0000256" key="8">
    <source>
        <dbReference type="PIRNR" id="PIRNR018472"/>
    </source>
</evidence>
<organism evidence="10 11">
    <name type="scientific">Thiohalocapsa marina</name>
    <dbReference type="NCBI Taxonomy" id="424902"/>
    <lineage>
        <taxon>Bacteria</taxon>
        <taxon>Pseudomonadati</taxon>
        <taxon>Pseudomonadota</taxon>
        <taxon>Gammaproteobacteria</taxon>
        <taxon>Chromatiales</taxon>
        <taxon>Chromatiaceae</taxon>
        <taxon>Thiohalocapsa</taxon>
    </lineage>
</organism>
<evidence type="ECO:0000256" key="1">
    <source>
        <dbReference type="ARBA" id="ARBA00004651"/>
    </source>
</evidence>